<evidence type="ECO:0000313" key="1">
    <source>
        <dbReference type="EMBL" id="WED43395.1"/>
    </source>
</evidence>
<gene>
    <name evidence="1" type="ORF">PXX05_01075</name>
</gene>
<organism evidence="1 2">
    <name type="scientific">Legionella cardiaca</name>
    <dbReference type="NCBI Taxonomy" id="1071983"/>
    <lineage>
        <taxon>Bacteria</taxon>
        <taxon>Pseudomonadati</taxon>
        <taxon>Pseudomonadota</taxon>
        <taxon>Gammaproteobacteria</taxon>
        <taxon>Legionellales</taxon>
        <taxon>Legionellaceae</taxon>
        <taxon>Legionella</taxon>
    </lineage>
</organism>
<sequence>MPGIKILFTKRNKEIDKNGNEAVHLPSFLKRDESSRKSLLKAIIFIDILNANNEYPERTTGINALQQCFGDKKSRKESRKKALGRLNDLYHRLIAEVTEEQSDDFYLNIHELAKYIDKIKITNREIKNFEGDIGKKLKHLQDAVQPLYQINLSYINDSLARYQQKLRVTLLQSQIKTELCELSQRIKEALQADDSGLVYQQLWAPLFTKLKIGSQIDFYWFKRTCDHLAVYPSNPEELKQLLTRKITVVSNEPIYFTNDCPGSCTGEMPMIERYEESTISWSLTERYKASILQKIIDEFHSQYLELQIKATLRRLHLYGKILDKEMQLCMQENQEDNLLLIRKNLAAMKSRMQSQPNKEKASLISIASLLQQVSKKRLRLPLDIENSIIGFAANPTKKICQFGGQGNVMLPSDISADNYKLQDRCERYFLTFFHSLSGEDALDKAKKLDAWEFPEAGTLVLE</sequence>
<dbReference type="EMBL" id="CP119078">
    <property type="protein sequence ID" value="WED43395.1"/>
    <property type="molecule type" value="Genomic_DNA"/>
</dbReference>
<dbReference type="Proteomes" id="UP001222087">
    <property type="component" value="Chromosome"/>
</dbReference>
<keyword evidence="2" id="KW-1185">Reference proteome</keyword>
<reference evidence="1 2" key="1">
    <citation type="submission" date="2023-02" db="EMBL/GenBank/DDBJ databases">
        <title>Genome Sequence of L. cardiaca H63T.</title>
        <authorList>
            <person name="Lopez A.E."/>
            <person name="Cianciotto N.P."/>
        </authorList>
    </citation>
    <scope>NUCLEOTIDE SEQUENCE [LARGE SCALE GENOMIC DNA]</scope>
    <source>
        <strain evidence="1 2">H63</strain>
    </source>
</reference>
<proteinExistence type="predicted"/>
<protein>
    <submittedName>
        <fullName evidence="1">Uncharacterized protein</fullName>
    </submittedName>
</protein>
<name>A0ABY8ARV4_9GAMM</name>
<accession>A0ABY8ARV4</accession>
<evidence type="ECO:0000313" key="2">
    <source>
        <dbReference type="Proteomes" id="UP001222087"/>
    </source>
</evidence>
<dbReference type="RefSeq" id="WP_275089204.1">
    <property type="nucleotide sequence ID" value="NZ_CP119078.1"/>
</dbReference>